<dbReference type="InterPro" id="IPR011050">
    <property type="entry name" value="Pectin_lyase_fold/virulence"/>
</dbReference>
<dbReference type="PANTHER" id="PTHR40088:SF2">
    <property type="entry name" value="SECRETED SUGAR HYDROLASE"/>
    <property type="match status" value="1"/>
</dbReference>
<dbReference type="NCBIfam" id="NF041518">
    <property type="entry name" value="choice_anch_Q"/>
    <property type="match status" value="1"/>
</dbReference>
<keyword evidence="5" id="KW-0472">Membrane</keyword>
<dbReference type="PANTHER" id="PTHR40088">
    <property type="entry name" value="PECTATE LYASE (EUROFUNG)"/>
    <property type="match status" value="1"/>
</dbReference>
<dbReference type="AlphaFoldDB" id="A5D382"/>
<dbReference type="SUPFAM" id="SSF51126">
    <property type="entry name" value="Pectin lyase-like"/>
    <property type="match status" value="1"/>
</dbReference>
<evidence type="ECO:0000256" key="2">
    <source>
        <dbReference type="ARBA" id="ARBA00022525"/>
    </source>
</evidence>
<keyword evidence="8" id="KW-1185">Reference proteome</keyword>
<dbReference type="Pfam" id="PF13229">
    <property type="entry name" value="Beta_helix"/>
    <property type="match status" value="1"/>
</dbReference>
<dbReference type="STRING" id="370438.PTH_1102"/>
<keyword evidence="3" id="KW-0732">Signal</keyword>
<dbReference type="GO" id="GO:0005576">
    <property type="term" value="C:extracellular region"/>
    <property type="evidence" value="ECO:0007669"/>
    <property type="project" value="UniProtKB-SubCell"/>
</dbReference>
<evidence type="ECO:0000313" key="7">
    <source>
        <dbReference type="EMBL" id="BAF59283.1"/>
    </source>
</evidence>
<reference evidence="8" key="1">
    <citation type="journal article" date="2008" name="Genome Res.">
        <title>The genome of Pelotomaculum thermopropionicum reveals niche-associated evolution in anaerobic microbiota.</title>
        <authorList>
            <person name="Kosaka T."/>
            <person name="Kato S."/>
            <person name="Shimoyama T."/>
            <person name="Ishii S."/>
            <person name="Abe T."/>
            <person name="Watanabe K."/>
        </authorList>
    </citation>
    <scope>NUCLEOTIDE SEQUENCE [LARGE SCALE GENOMIC DNA]</scope>
    <source>
        <strain evidence="8">DSM 13744 / JCM 10971 / SI</strain>
    </source>
</reference>
<evidence type="ECO:0000256" key="3">
    <source>
        <dbReference type="ARBA" id="ARBA00022729"/>
    </source>
</evidence>
<feature type="region of interest" description="Disordered" evidence="4">
    <location>
        <begin position="422"/>
        <end position="442"/>
    </location>
</feature>
<dbReference type="EMBL" id="AP009389">
    <property type="protein sequence ID" value="BAF59283.1"/>
    <property type="molecule type" value="Genomic_DNA"/>
</dbReference>
<dbReference type="InterPro" id="IPR059226">
    <property type="entry name" value="Choice_anch_Q_dom"/>
</dbReference>
<feature type="transmembrane region" description="Helical" evidence="5">
    <location>
        <begin position="6"/>
        <end position="23"/>
    </location>
</feature>
<organism evidence="7 8">
    <name type="scientific">Pelotomaculum thermopropionicum (strain DSM 13744 / JCM 10971 / SI)</name>
    <dbReference type="NCBI Taxonomy" id="370438"/>
    <lineage>
        <taxon>Bacteria</taxon>
        <taxon>Bacillati</taxon>
        <taxon>Bacillota</taxon>
        <taxon>Clostridia</taxon>
        <taxon>Eubacteriales</taxon>
        <taxon>Desulfotomaculaceae</taxon>
        <taxon>Pelotomaculum</taxon>
    </lineage>
</organism>
<dbReference type="InterPro" id="IPR006626">
    <property type="entry name" value="PbH1"/>
</dbReference>
<dbReference type="SMART" id="SM00710">
    <property type="entry name" value="PbH1"/>
    <property type="match status" value="6"/>
</dbReference>
<proteinExistence type="predicted"/>
<dbReference type="InterPro" id="IPR052052">
    <property type="entry name" value="Polysaccharide_Lyase_9"/>
</dbReference>
<dbReference type="Gene3D" id="2.60.120.260">
    <property type="entry name" value="Galactose-binding domain-like"/>
    <property type="match status" value="1"/>
</dbReference>
<dbReference type="InterPro" id="IPR013783">
    <property type="entry name" value="Ig-like_fold"/>
</dbReference>
<protein>
    <recommendedName>
        <fullName evidence="6">Right handed beta helix domain-containing protein</fullName>
    </recommendedName>
</protein>
<evidence type="ECO:0000313" key="8">
    <source>
        <dbReference type="Proteomes" id="UP000006556"/>
    </source>
</evidence>
<evidence type="ECO:0000256" key="5">
    <source>
        <dbReference type="SAM" id="Phobius"/>
    </source>
</evidence>
<dbReference type="InterPro" id="IPR003961">
    <property type="entry name" value="FN3_dom"/>
</dbReference>
<dbReference type="eggNOG" id="COG5434">
    <property type="taxonomic scope" value="Bacteria"/>
</dbReference>
<dbReference type="CDD" id="cd00063">
    <property type="entry name" value="FN3"/>
    <property type="match status" value="1"/>
</dbReference>
<keyword evidence="5" id="KW-1133">Transmembrane helix</keyword>
<keyword evidence="5" id="KW-0812">Transmembrane</keyword>
<evidence type="ECO:0000256" key="1">
    <source>
        <dbReference type="ARBA" id="ARBA00004613"/>
    </source>
</evidence>
<dbReference type="InterPro" id="IPR036116">
    <property type="entry name" value="FN3_sf"/>
</dbReference>
<feature type="domain" description="Right handed beta helix" evidence="6">
    <location>
        <begin position="153"/>
        <end position="309"/>
    </location>
</feature>
<name>A5D382_PELTS</name>
<dbReference type="SUPFAM" id="SSF49265">
    <property type="entry name" value="Fibronectin type III"/>
    <property type="match status" value="1"/>
</dbReference>
<dbReference type="Proteomes" id="UP000006556">
    <property type="component" value="Chromosome"/>
</dbReference>
<dbReference type="CAZy" id="PL9">
    <property type="family name" value="Polysaccharide Lyase Family 9"/>
</dbReference>
<dbReference type="InterPro" id="IPR012334">
    <property type="entry name" value="Pectin_lyas_fold"/>
</dbReference>
<keyword evidence="2" id="KW-0964">Secreted</keyword>
<dbReference type="Gene3D" id="2.60.40.10">
    <property type="entry name" value="Immunoglobulins"/>
    <property type="match status" value="1"/>
</dbReference>
<accession>A5D382</accession>
<dbReference type="KEGG" id="pth:PTH_1102"/>
<dbReference type="InterPro" id="IPR039448">
    <property type="entry name" value="Beta_helix"/>
</dbReference>
<sequence length="680" mass="73676">MEGFIVLGVMLLLTWFLIYFKYFREKEGAPGYSGKKEAAPDGRNEEEKVYSVAPWGDDGNAGSLSSPWKTLQHAVNNLQAGDRLLIREGTYKEHVSFKKSGTGENPITVSVFQGEEAVLDGEGAGWKYGFNFEFGVSFVTLSGLKVRNFARYGFALWGENRSVRLRNLEATGCSTGLHIISAENMLVEGCSFYNNSGPGLAVSPGPIKTARIVNTRSSYNDGPEPADGFVLDSGEDIVIEKCNAEYNSGSGFNCLTAKTVISAGIARHNGRYGIKCRGEGYTLVNCIIDGNGMAGIALQGGGSYELFNNLAVNCGLKGDYGLVAAPEAGAAPARVTLVNNIFAYNYGGVHFGSSAMLEREDHNIFWSRADAEISSSTRRYSRAEINEQIWFKETGRGEKSFCRDPLFVDPSRGDFRLARNSPAIDRGAGEGAPGTDINGMVRPQGRGVDIGPYESPEGSLIPPAAAITHSPGYSSDASGSLKFSVKWAGILEGGEVAGFNVQFKDGAGGAWQNWLADTKENEGLFTGAGGHTYYFRVRAKDGFGNWGNWSEQRCTVVPVDDQSPLIRYEGNWDCINAEEAYLNTLHHSDRPGAAASLRFTGTEIAWISAEGPDRGQALVYIDDVLQATVDLYCGDCRFRRPVFKAPLDGRPHTIRVEVAATKNQLSKGYRVDVDGFAVRS</sequence>
<evidence type="ECO:0000259" key="6">
    <source>
        <dbReference type="Pfam" id="PF13229"/>
    </source>
</evidence>
<gene>
    <name evidence="7" type="ordered locus">PTH_1102</name>
</gene>
<dbReference type="Gene3D" id="2.160.20.10">
    <property type="entry name" value="Single-stranded right-handed beta-helix, Pectin lyase-like"/>
    <property type="match status" value="1"/>
</dbReference>
<evidence type="ECO:0000256" key="4">
    <source>
        <dbReference type="SAM" id="MobiDB-lite"/>
    </source>
</evidence>
<dbReference type="HOGENOM" id="CLU_404314_0_0_9"/>
<dbReference type="GO" id="GO:0016837">
    <property type="term" value="F:carbon-oxygen lyase activity, acting on polysaccharides"/>
    <property type="evidence" value="ECO:0007669"/>
    <property type="project" value="TreeGrafter"/>
</dbReference>
<comment type="subcellular location">
    <subcellularLocation>
        <location evidence="1">Secreted</location>
    </subcellularLocation>
</comment>